<dbReference type="CDD" id="cd23945">
    <property type="entry name" value="PAPS_reductase"/>
    <property type="match status" value="1"/>
</dbReference>
<dbReference type="HAMAP" id="MF_00063">
    <property type="entry name" value="CysH"/>
    <property type="match status" value="1"/>
</dbReference>
<dbReference type="NCBIfam" id="TIGR02055">
    <property type="entry name" value="APS_reductase"/>
    <property type="match status" value="1"/>
</dbReference>
<gene>
    <name evidence="14" type="primary">cysH</name>
    <name evidence="17" type="ORF">SAMN05192530_10714</name>
</gene>
<evidence type="ECO:0000256" key="12">
    <source>
        <dbReference type="ARBA" id="ARBA00032041"/>
    </source>
</evidence>
<accession>A0A1H0JZI4</accession>
<feature type="binding site" evidence="14">
    <location>
        <position position="131"/>
    </location>
    <ligand>
        <name>[4Fe-4S] cluster</name>
        <dbReference type="ChEBI" id="CHEBI:49883"/>
    </ligand>
</feature>
<evidence type="ECO:0000256" key="8">
    <source>
        <dbReference type="ARBA" id="ARBA00024327"/>
    </source>
</evidence>
<keyword evidence="5 14" id="KW-0408">Iron</keyword>
<dbReference type="InterPro" id="IPR011798">
    <property type="entry name" value="APS_reductase"/>
</dbReference>
<evidence type="ECO:0000256" key="14">
    <source>
        <dbReference type="HAMAP-Rule" id="MF_00063"/>
    </source>
</evidence>
<evidence type="ECO:0000256" key="5">
    <source>
        <dbReference type="ARBA" id="ARBA00023004"/>
    </source>
</evidence>
<dbReference type="GO" id="GO:0046872">
    <property type="term" value="F:metal ion binding"/>
    <property type="evidence" value="ECO:0007669"/>
    <property type="project" value="UniProtKB-KW"/>
</dbReference>
<dbReference type="GO" id="GO:0051539">
    <property type="term" value="F:4 iron, 4 sulfur cluster binding"/>
    <property type="evidence" value="ECO:0007669"/>
    <property type="project" value="UniProtKB-UniRule"/>
</dbReference>
<dbReference type="NCBIfam" id="NF002537">
    <property type="entry name" value="PRK02090.1"/>
    <property type="match status" value="1"/>
</dbReference>
<evidence type="ECO:0000256" key="13">
    <source>
        <dbReference type="ARBA" id="ARBA00048441"/>
    </source>
</evidence>
<name>A0A1H0JZI4_9HYPH</name>
<evidence type="ECO:0000256" key="15">
    <source>
        <dbReference type="SAM" id="MobiDB-lite"/>
    </source>
</evidence>
<dbReference type="Gene3D" id="3.40.50.620">
    <property type="entry name" value="HUPs"/>
    <property type="match status" value="1"/>
</dbReference>
<proteinExistence type="inferred from homology"/>
<organism evidence="17 18">
    <name type="scientific">Aureimonas jatrophae</name>
    <dbReference type="NCBI Taxonomy" id="1166073"/>
    <lineage>
        <taxon>Bacteria</taxon>
        <taxon>Pseudomonadati</taxon>
        <taxon>Pseudomonadota</taxon>
        <taxon>Alphaproteobacteria</taxon>
        <taxon>Hyphomicrobiales</taxon>
        <taxon>Aurantimonadaceae</taxon>
        <taxon>Aureimonas</taxon>
    </lineage>
</organism>
<dbReference type="Proteomes" id="UP000198793">
    <property type="component" value="Unassembled WGS sequence"/>
</dbReference>
<feature type="binding site" evidence="14">
    <location>
        <position position="214"/>
    </location>
    <ligand>
        <name>[4Fe-4S] cluster</name>
        <dbReference type="ChEBI" id="CHEBI:49883"/>
    </ligand>
</feature>
<dbReference type="SUPFAM" id="SSF52402">
    <property type="entry name" value="Adenine nucleotide alpha hydrolases-like"/>
    <property type="match status" value="1"/>
</dbReference>
<keyword evidence="6 14" id="KW-0411">Iron-sulfur</keyword>
<dbReference type="GO" id="GO:0019379">
    <property type="term" value="P:sulfate assimilation, phosphoadenylyl sulfate reduction by phosphoadenylyl-sulfate reductase (thioredoxin)"/>
    <property type="evidence" value="ECO:0007669"/>
    <property type="project" value="UniProtKB-UniRule"/>
</dbReference>
<keyword evidence="2 14" id="KW-0963">Cytoplasm</keyword>
<dbReference type="PIRSF" id="PIRSF000857">
    <property type="entry name" value="PAPS_reductase"/>
    <property type="match status" value="1"/>
</dbReference>
<dbReference type="Pfam" id="PF01507">
    <property type="entry name" value="PAPS_reduct"/>
    <property type="match status" value="1"/>
</dbReference>
<dbReference type="PANTHER" id="PTHR46482:SF9">
    <property type="entry name" value="5'-ADENYLYLSULFATE REDUCTASE 1, CHLOROPLASTIC"/>
    <property type="match status" value="1"/>
</dbReference>
<comment type="subcellular location">
    <subcellularLocation>
        <location evidence="14">Cytoplasm</location>
    </subcellularLocation>
</comment>
<protein>
    <recommendedName>
        <fullName evidence="10 14">Adenosine 5'-phosphosulfate reductase</fullName>
        <shortName evidence="14">APS reductase</shortName>
        <ecNumber evidence="9 14">1.8.4.10</ecNumber>
    </recommendedName>
    <alternativeName>
        <fullName evidence="12 14">5'-adenylylsulfate reductase</fullName>
    </alternativeName>
    <alternativeName>
        <fullName evidence="11 14">Thioredoxin-dependent 5'-adenylylsulfate reductase</fullName>
    </alternativeName>
</protein>
<sequence length="272" mass="30235">MSAPAAAAIEGTDALRALSLELDAAFATLDPEGRLRLLAERVPGRTVFTTSLGIEDQMLTHLVFRAKLPIEVVTLDTGRLFPETYALWQRTEEQYGRRIKAKYPQADALEALIDDQGINGFYFAPEMRKACCGVRKVEPLGRALAGASGWVTGLRRDQSPNREKLDFVEFDEARGMVKANPLFDWTREEIRVFTAENGVPVNELHDKGFLSIGCAPCTRAIRPGEVERAGRWWWEEETLRECGLHMDASGRSVRARDGKPAPGDSAFETIPS</sequence>
<evidence type="ECO:0000256" key="10">
    <source>
        <dbReference type="ARBA" id="ARBA00029514"/>
    </source>
</evidence>
<dbReference type="GO" id="GO:0043866">
    <property type="term" value="F:adenylyl-sulfate reductase (thioredoxin) activity"/>
    <property type="evidence" value="ECO:0007669"/>
    <property type="project" value="UniProtKB-EC"/>
</dbReference>
<keyword evidence="18" id="KW-1185">Reference proteome</keyword>
<reference evidence="17 18" key="1">
    <citation type="submission" date="2016-10" db="EMBL/GenBank/DDBJ databases">
        <authorList>
            <person name="de Groot N.N."/>
        </authorList>
    </citation>
    <scope>NUCLEOTIDE SEQUENCE [LARGE SCALE GENOMIC DNA]</scope>
    <source>
        <strain evidence="18">L7-484,KACC 16230,DSM 25025</strain>
    </source>
</reference>
<dbReference type="EC" id="1.8.4.10" evidence="9 14"/>
<evidence type="ECO:0000256" key="11">
    <source>
        <dbReference type="ARBA" id="ARBA00030894"/>
    </source>
</evidence>
<evidence type="ECO:0000256" key="7">
    <source>
        <dbReference type="ARBA" id="ARBA00024298"/>
    </source>
</evidence>
<evidence type="ECO:0000256" key="3">
    <source>
        <dbReference type="ARBA" id="ARBA00022723"/>
    </source>
</evidence>
<comment type="function">
    <text evidence="7 14">Catalyzes the formation of sulfite from adenosine 5'-phosphosulfate (APS) using thioredoxin as an electron donor.</text>
</comment>
<feature type="domain" description="Phosphoadenosine phosphosulphate reductase" evidence="16">
    <location>
        <begin position="46"/>
        <end position="220"/>
    </location>
</feature>
<feature type="binding site" evidence="14">
    <location>
        <position position="217"/>
    </location>
    <ligand>
        <name>[4Fe-4S] cluster</name>
        <dbReference type="ChEBI" id="CHEBI:49883"/>
    </ligand>
</feature>
<evidence type="ECO:0000313" key="18">
    <source>
        <dbReference type="Proteomes" id="UP000198793"/>
    </source>
</evidence>
<dbReference type="InterPro" id="IPR014729">
    <property type="entry name" value="Rossmann-like_a/b/a_fold"/>
</dbReference>
<dbReference type="PANTHER" id="PTHR46482">
    <property type="entry name" value="5'-ADENYLYLSULFATE REDUCTASE 3, CHLOROPLASTIC"/>
    <property type="match status" value="1"/>
</dbReference>
<evidence type="ECO:0000256" key="2">
    <source>
        <dbReference type="ARBA" id="ARBA00022490"/>
    </source>
</evidence>
<dbReference type="GO" id="GO:0004604">
    <property type="term" value="F:phosphoadenylyl-sulfate reductase (thioredoxin) activity"/>
    <property type="evidence" value="ECO:0007669"/>
    <property type="project" value="UniProtKB-UniRule"/>
</dbReference>
<evidence type="ECO:0000256" key="4">
    <source>
        <dbReference type="ARBA" id="ARBA00023002"/>
    </source>
</evidence>
<evidence type="ECO:0000256" key="1">
    <source>
        <dbReference type="ARBA" id="ARBA00009732"/>
    </source>
</evidence>
<dbReference type="STRING" id="1166073.SAMN05192530_10714"/>
<dbReference type="GO" id="GO:0019344">
    <property type="term" value="P:cysteine biosynthetic process"/>
    <property type="evidence" value="ECO:0007669"/>
    <property type="project" value="InterPro"/>
</dbReference>
<evidence type="ECO:0000313" key="17">
    <source>
        <dbReference type="EMBL" id="SDO48902.1"/>
    </source>
</evidence>
<dbReference type="InterPro" id="IPR002500">
    <property type="entry name" value="PAPS_reduct_dom"/>
</dbReference>
<evidence type="ECO:0000259" key="16">
    <source>
        <dbReference type="Pfam" id="PF01507"/>
    </source>
</evidence>
<comment type="pathway">
    <text evidence="8 14">Sulfur metabolism; hydrogen sulfide biosynthesis; sulfite from sulfate.</text>
</comment>
<dbReference type="InterPro" id="IPR004511">
    <property type="entry name" value="PAPS/APS_Rdtase"/>
</dbReference>
<keyword evidence="4 14" id="KW-0560">Oxidoreductase</keyword>
<feature type="binding site" evidence="14">
    <location>
        <position position="132"/>
    </location>
    <ligand>
        <name>[4Fe-4S] cluster</name>
        <dbReference type="ChEBI" id="CHEBI:49883"/>
    </ligand>
</feature>
<feature type="active site" description="Nucleophile; cysteine thiosulfonate intermediate" evidence="14">
    <location>
        <position position="242"/>
    </location>
</feature>
<comment type="catalytic activity">
    <reaction evidence="13 14">
        <text>[thioredoxin]-disulfide + sulfite + AMP + 2 H(+) = adenosine 5'-phosphosulfate + [thioredoxin]-dithiol</text>
        <dbReference type="Rhea" id="RHEA:21976"/>
        <dbReference type="Rhea" id="RHEA-COMP:10698"/>
        <dbReference type="Rhea" id="RHEA-COMP:10700"/>
        <dbReference type="ChEBI" id="CHEBI:15378"/>
        <dbReference type="ChEBI" id="CHEBI:17359"/>
        <dbReference type="ChEBI" id="CHEBI:29950"/>
        <dbReference type="ChEBI" id="CHEBI:50058"/>
        <dbReference type="ChEBI" id="CHEBI:58243"/>
        <dbReference type="ChEBI" id="CHEBI:456215"/>
        <dbReference type="EC" id="1.8.4.10"/>
    </reaction>
</comment>
<comment type="cofactor">
    <cofactor evidence="14">
        <name>[4Fe-4S] cluster</name>
        <dbReference type="ChEBI" id="CHEBI:49883"/>
    </cofactor>
    <text evidence="14">Binds 1 [4Fe-4S] cluster per subunit.</text>
</comment>
<dbReference type="AlphaFoldDB" id="A0A1H0JZI4"/>
<keyword evidence="3 14" id="KW-0479">Metal-binding</keyword>
<feature type="region of interest" description="Disordered" evidence="15">
    <location>
        <begin position="250"/>
        <end position="272"/>
    </location>
</feature>
<evidence type="ECO:0000256" key="9">
    <source>
        <dbReference type="ARBA" id="ARBA00024386"/>
    </source>
</evidence>
<evidence type="ECO:0000256" key="6">
    <source>
        <dbReference type="ARBA" id="ARBA00023014"/>
    </source>
</evidence>
<comment type="similarity">
    <text evidence="1 14">Belongs to the PAPS reductase family. CysH subfamily.</text>
</comment>
<dbReference type="GO" id="GO:0005737">
    <property type="term" value="C:cytoplasm"/>
    <property type="evidence" value="ECO:0007669"/>
    <property type="project" value="UniProtKB-SubCell"/>
</dbReference>
<dbReference type="EMBL" id="FNIT01000007">
    <property type="protein sequence ID" value="SDO48902.1"/>
    <property type="molecule type" value="Genomic_DNA"/>
</dbReference>
<dbReference type="GO" id="GO:0070814">
    <property type="term" value="P:hydrogen sulfide biosynthetic process"/>
    <property type="evidence" value="ECO:0007669"/>
    <property type="project" value="UniProtKB-UniRule"/>
</dbReference>